<keyword evidence="10 16" id="KW-0418">Kinase</keyword>
<dbReference type="RefSeq" id="XP_016763906.1">
    <property type="nucleotide sequence ID" value="XM_016907964.1"/>
</dbReference>
<dbReference type="InterPro" id="IPR011009">
    <property type="entry name" value="Kinase-like_dom_sf"/>
</dbReference>
<evidence type="ECO:0000313" key="22">
    <source>
        <dbReference type="Proteomes" id="UP000016931"/>
    </source>
</evidence>
<dbReference type="GO" id="GO:0006281">
    <property type="term" value="P:DNA repair"/>
    <property type="evidence" value="ECO:0007669"/>
    <property type="project" value="InterPro"/>
</dbReference>
<evidence type="ECO:0000256" key="6">
    <source>
        <dbReference type="ARBA" id="ARBA00022527"/>
    </source>
</evidence>
<evidence type="ECO:0000259" key="20">
    <source>
        <dbReference type="PROSITE" id="PS51190"/>
    </source>
</evidence>
<dbReference type="Gene3D" id="1.10.1070.11">
    <property type="entry name" value="Phosphatidylinositol 3-/4-kinase, catalytic domain"/>
    <property type="match status" value="1"/>
</dbReference>
<feature type="compositionally biased region" description="Polar residues" evidence="17">
    <location>
        <begin position="2859"/>
        <end position="2875"/>
    </location>
</feature>
<comment type="subcellular location">
    <subcellularLocation>
        <location evidence="16">Chromosome</location>
        <location evidence="16">Telomere</location>
    </subcellularLocation>
    <subcellularLocation>
        <location evidence="1 16">Nucleus</location>
    </subcellularLocation>
</comment>
<keyword evidence="7 16" id="KW-0808">Transferase</keyword>
<evidence type="ECO:0000256" key="13">
    <source>
        <dbReference type="ARBA" id="ARBA00025079"/>
    </source>
</evidence>
<feature type="region of interest" description="Disordered" evidence="17">
    <location>
        <begin position="182"/>
        <end position="209"/>
    </location>
</feature>
<comment type="catalytic activity">
    <reaction evidence="15">
        <text>L-seryl-[protein] + ATP = O-phospho-L-seryl-[protein] + ADP + H(+)</text>
        <dbReference type="Rhea" id="RHEA:17989"/>
        <dbReference type="Rhea" id="RHEA-COMP:9863"/>
        <dbReference type="Rhea" id="RHEA-COMP:11604"/>
        <dbReference type="ChEBI" id="CHEBI:15378"/>
        <dbReference type="ChEBI" id="CHEBI:29999"/>
        <dbReference type="ChEBI" id="CHEBI:30616"/>
        <dbReference type="ChEBI" id="CHEBI:83421"/>
        <dbReference type="ChEBI" id="CHEBI:456216"/>
        <dbReference type="EC" id="2.7.11.1"/>
    </reaction>
</comment>
<evidence type="ECO:0000256" key="15">
    <source>
        <dbReference type="ARBA" id="ARBA00048679"/>
    </source>
</evidence>
<dbReference type="eggNOG" id="KOG0892">
    <property type="taxonomic scope" value="Eukaryota"/>
</dbReference>
<dbReference type="HOGENOM" id="CLU_000178_8_2_1"/>
<evidence type="ECO:0000256" key="5">
    <source>
        <dbReference type="ARBA" id="ARBA00014619"/>
    </source>
</evidence>
<evidence type="ECO:0000256" key="12">
    <source>
        <dbReference type="ARBA" id="ARBA00023242"/>
    </source>
</evidence>
<evidence type="ECO:0000256" key="7">
    <source>
        <dbReference type="ARBA" id="ARBA00022679"/>
    </source>
</evidence>
<accession>M3DCM6</accession>
<dbReference type="EC" id="2.7.11.1" evidence="4 16"/>
<dbReference type="EMBL" id="KB456261">
    <property type="protein sequence ID" value="EMF15785.1"/>
    <property type="molecule type" value="Genomic_DNA"/>
</dbReference>
<dbReference type="SUPFAM" id="SSF48371">
    <property type="entry name" value="ARM repeat"/>
    <property type="match status" value="1"/>
</dbReference>
<keyword evidence="6 16" id="KW-0723">Serine/threonine-protein kinase</keyword>
<feature type="domain" description="FAT" evidence="19">
    <location>
        <begin position="1860"/>
        <end position="2470"/>
    </location>
</feature>
<dbReference type="InterPro" id="IPR044107">
    <property type="entry name" value="PIKKc_ATM"/>
</dbReference>
<evidence type="ECO:0000259" key="19">
    <source>
        <dbReference type="PROSITE" id="PS51189"/>
    </source>
</evidence>
<dbReference type="InterPro" id="IPR038980">
    <property type="entry name" value="ATM_plant"/>
</dbReference>
<comment type="catalytic activity">
    <reaction evidence="14 16">
        <text>L-threonyl-[protein] + ATP = O-phospho-L-threonyl-[protein] + ADP + H(+)</text>
        <dbReference type="Rhea" id="RHEA:46608"/>
        <dbReference type="Rhea" id="RHEA-COMP:11060"/>
        <dbReference type="Rhea" id="RHEA-COMP:11605"/>
        <dbReference type="ChEBI" id="CHEBI:15378"/>
        <dbReference type="ChEBI" id="CHEBI:30013"/>
        <dbReference type="ChEBI" id="CHEBI:30616"/>
        <dbReference type="ChEBI" id="CHEBI:61977"/>
        <dbReference type="ChEBI" id="CHEBI:456216"/>
        <dbReference type="EC" id="2.7.11.1"/>
    </reaction>
</comment>
<evidence type="ECO:0000256" key="16">
    <source>
        <dbReference type="RuleBase" id="RU365027"/>
    </source>
</evidence>
<protein>
    <recommendedName>
        <fullName evidence="5 16">Serine/threonine-protein kinase Tel1</fullName>
        <ecNumber evidence="4 16">2.7.11.1</ecNumber>
    </recommendedName>
</protein>
<dbReference type="InterPro" id="IPR018936">
    <property type="entry name" value="PI3/4_kinase_CS"/>
</dbReference>
<dbReference type="GO" id="GO:0005634">
    <property type="term" value="C:nucleus"/>
    <property type="evidence" value="ECO:0007669"/>
    <property type="project" value="UniProtKB-SubCell"/>
</dbReference>
<dbReference type="PROSITE" id="PS50290">
    <property type="entry name" value="PI3_4_KINASE_3"/>
    <property type="match status" value="1"/>
</dbReference>
<evidence type="ECO:0000256" key="14">
    <source>
        <dbReference type="ARBA" id="ARBA00047899"/>
    </source>
</evidence>
<comment type="subunit">
    <text evidence="3">Associates with DNA double-strand breaks.</text>
</comment>
<sequence>MAEVTLKDALENIRLSAATKRRAGLNDLQHILRHNRNRIQVKLKDDDFQPIFEALFGVANDGQPPFINARTTSTRATAANRLSDVAGGLRQTVEAGVRVLKSKTVKWVLDHIISSMFMSNEDLCEPLALDYAKTMRLILDFQPHVEQLQVFEWEEIASFCSKFLEKALEEAAEENGAIHEHTASSGGVRNGVSHRSSRSTFRESAGSQGQRSIIRPVAEEMVACLRLLTAAPNAPKGETATTRIWIIIDCLKTSAISPSAHSNAFGAINNILYWMRTEGTRATQKATSQLLRLVRHSWSSKSAATGQMLITVLLLRPYISHAMRDAGAVAMHPELCGLLHTLEHEYASRLERERNELKLEDLRLEVNRGSLGKGQLATVLFTLRCTGRTGEMNWLLVNILAFLKSVLISAEQQKPESDDEPDATTKDINRRPRKRLRLSNQLSALLDATTRGTARERICALQTVTFLAQLQPLSNQQLLGIADSLTLSCSDDNVNICSWAFLAVASCAAQRAASDAKLTELWTTLWQLGVRSLGNSSTCRAAAYALSIMLAARLTVQTQSSELVHMVTHTMDLGGPSQLSESVALLLSITMRMSQQLNPAMATATAESIVGWLAKNFKPSDIEDKHNTFSSTMYEASDIISLTAACLGRSIHTLNAHGLPVWEAPARAWLFCEDEAAAVSYLLLNPPVQSILSDVLASYPLDALTSGQQSRTSTEALVLSSFTSELTRCKVAWQDRTRAPSSDAFAMLCKAYMVTTCIAMCISFKDITRQTQLQELSLEMLKTMSTFVASTRCDADNLETFIGISSAVCSGITAHTGAELDVRSPCQLAMCQTVNEGLTKRLEGDQDDFDDDAMDFDGTSESQHSRGSALSANVVDILTDQDASYSKTALRQNVHLYAVAVLALEAYQGHDGGTELPSTRVVEFVLSLSDNDLLSCRDMITKLPMVGLVFSADDTDRLLGYFMEEMLRKYPYKMSEVALGFVLDVMVGLVDIWTDDTLDALYNLGLDTYEWFAKRALSDDFFSPNVQQRLAGLLLQLCQLKPDYGRTTDAGTPRTCCFKLLRKLPISVQHQLADRIPIMFGKLVLSEHDKMFLDLEANLPSDPEWPEGMAIRLLHLSKLAASWRSLLRRCTWLMFDAAGRAKDCEAYARQCIEELATSLRLESPRQLFSLFASQLLFTWMEYKNSIAKLPWEAFHFTSLYELLRLHRAEITAQLVLKQDDVGLELVQKAVKKMPRDVIKDAYAKCVAYCMSQDVITRGLQNDRNAFENRLRDAIGGSEEHKKLIKQHLPTIAGYMFLATEQDARLDDWLVKHPGYDGTLAALQVMMRYTRKEDELPPALQPSYKGTYLIDQLARLGRRAGKDPRDLWDASSFVLTARMLLDAIDLSLGSMQCCRMIRRVMILVAIAGEIALVGLSPKMLVHSVRPFLNDGICANDAIGLLQFIFDSGRESLRTDLQFTTGAIVLVILQMRKHSKERHESTTQESQHSGTVQVMAQFQTWLVQYLAELTTDVGGSVYTALTQALGQLQLPGNADAQSAESSLLLFLLDQWTANQPLCPREDTVEALQLLSEEFIVPSTPSDDCLGDDTSAVRYSQPIWEALQTVSFDDGFTTWAACVLGRAYAATGLRPNPNGLGKLLSTAAIADPDDALLGSQCAIINRVARLVFSRDRTQAGLAEYTLRMVQETFSRFSEPDGALQFQSMMPPELYSAVCSGSYGYQPTSAVLLRAPGNVNEDRTFQQVFTVSNSEPLETWAKSLAVALSLWADKDAILCSLAPLFQSVRGLAVELLPPLLHVLLANGYDKVSCALADATDKHMSAEDATLVPKQQFFLKVLLYLRGQRYPGETTRVDRLKWLNIDYMNAAQAAARCGMPTAGLLLAECASPPPTQESRRTSKRASMATESVPAQIPSNLLLSVYKQIEEPDSFYGVPQEASLGSVLERLNHEGDGFRSMMFRSAQLDSQMRRTHRLAEHDAVGMVQSLSSLNFNSLAFALMAQGLGNTAECNEHMLRTARSLQQWDITPSEECSESSASFGLLQELSRSSEVSQVHEKSRAAILGFAKDSITNGRHNIPSHEWYANLAMLTEIMEVVTAVEDRDLSSRWNVFESRHQWMHMARYDDAKPFLSSRQTLFSVLSQNLPLQRSMHVTLKQCRTLEVEALLAFSRISREHSRLQEALTATTNMNDIVIVCSAVGLKIDCAVKLETASVLWDTGEASMSVKILVELGQKENELSRQDIHIGRAGLLAQLGHESAAARLEKPEQILSQYLKPALHAAGKSRDKSEIGKVYYEFATFCDQELQNPSTIENLARVAKMRQAKEEEVEAYKQALRKKTDPEARHMMAKNLREATNWLEIDTAEDKRLRRSRSDYVNLSLQNYLQALQASDEHDICVLRFFALWLENTDSADKGSDAAVSKYLPMVPSWKFVRLMNQLMSRLDSSGTSFQVALADLLQRIFTEHPYHSLHHLYGTTHGKESRDPATVSRYQAAKVLINNLMNGPSATRMQEVFKADQLYKILADNKPERMPAHSNKIHVNNFRQAYKVYRDVPVLKVPPATITISLRPGGEYQDVPHVTKFDSTVSIMNGLSAPKMMKLWASDGKCYKELYKSGDDDLRQDAIMEQVFEEVSKMLRNHKATRQRDLKLRTYKVIPLSSGSGIIEFVPNSIPINEFLVSAHEKYYPKDLHNRKAREMTSKACNGGHGTTAERLATYKSICERLHPVMRHFFLERFNDPDEWFAKRTAYSRTTASISIMGHIIGLGDRHCSNILLDEQTGEIVHIDLGVAFEAGRVLPIPELVPFRLTRDIVDGMGATGIEGVFRRCCEFTLDAVREDKDSIMTLLNVLRYDPLHNWTISPLRAKRMQEAQSEMSRTGNGGAEQQSSRRKEQEAGEADRALSVVEKKLSKTLSTAAAVNELIQQATDETHLATLFQGWAAWF</sequence>
<keyword evidence="16" id="KW-0156">Chromatin regulator</keyword>
<dbReference type="InterPro" id="IPR000403">
    <property type="entry name" value="PI3/4_kinase_cat_dom"/>
</dbReference>
<dbReference type="InterPro" id="IPR003152">
    <property type="entry name" value="FATC_dom"/>
</dbReference>
<dbReference type="GO" id="GO:0004674">
    <property type="term" value="F:protein serine/threonine kinase activity"/>
    <property type="evidence" value="ECO:0007669"/>
    <property type="project" value="UniProtKB-KW"/>
</dbReference>
<dbReference type="Pfam" id="PF11640">
    <property type="entry name" value="TAN"/>
    <property type="match status" value="1"/>
</dbReference>
<evidence type="ECO:0000313" key="21">
    <source>
        <dbReference type="EMBL" id="EMF15785.1"/>
    </source>
</evidence>
<feature type="region of interest" description="Disordered" evidence="17">
    <location>
        <begin position="2858"/>
        <end position="2888"/>
    </location>
</feature>
<evidence type="ECO:0000256" key="2">
    <source>
        <dbReference type="ARBA" id="ARBA00010769"/>
    </source>
</evidence>
<dbReference type="OMA" id="HACSVIR"/>
<dbReference type="GeneID" id="27905101"/>
<dbReference type="GO" id="GO:0106310">
    <property type="term" value="F:protein serine kinase activity"/>
    <property type="evidence" value="ECO:0007669"/>
    <property type="project" value="RHEA"/>
</dbReference>
<dbReference type="Pfam" id="PF02260">
    <property type="entry name" value="FATC"/>
    <property type="match status" value="1"/>
</dbReference>
<dbReference type="InterPro" id="IPR036940">
    <property type="entry name" value="PI3/4_kinase_cat_sf"/>
</dbReference>
<dbReference type="CDD" id="cd05171">
    <property type="entry name" value="PIKKc_ATM"/>
    <property type="match status" value="1"/>
</dbReference>
<dbReference type="PANTHER" id="PTHR37079">
    <property type="entry name" value="SERINE/THREONINE-PROTEIN KINASE ATM"/>
    <property type="match status" value="1"/>
</dbReference>
<evidence type="ECO:0000256" key="11">
    <source>
        <dbReference type="ARBA" id="ARBA00022840"/>
    </source>
</evidence>
<dbReference type="Pfam" id="PF00454">
    <property type="entry name" value="PI3_PI4_kinase"/>
    <property type="match status" value="1"/>
</dbReference>
<evidence type="ECO:0000256" key="1">
    <source>
        <dbReference type="ARBA" id="ARBA00004123"/>
    </source>
</evidence>
<dbReference type="Gene3D" id="3.30.1010.10">
    <property type="entry name" value="Phosphatidylinositol 3-kinase Catalytic Subunit, Chain A, domain 4"/>
    <property type="match status" value="1"/>
</dbReference>
<organism evidence="21 22">
    <name type="scientific">Sphaerulina musiva (strain SO2202)</name>
    <name type="common">Poplar stem canker fungus</name>
    <name type="synonym">Septoria musiva</name>
    <dbReference type="NCBI Taxonomy" id="692275"/>
    <lineage>
        <taxon>Eukaryota</taxon>
        <taxon>Fungi</taxon>
        <taxon>Dikarya</taxon>
        <taxon>Ascomycota</taxon>
        <taxon>Pezizomycotina</taxon>
        <taxon>Dothideomycetes</taxon>
        <taxon>Dothideomycetidae</taxon>
        <taxon>Mycosphaerellales</taxon>
        <taxon>Mycosphaerellaceae</taxon>
        <taxon>Sphaerulina</taxon>
    </lineage>
</organism>
<proteinExistence type="inferred from homology"/>
<dbReference type="Proteomes" id="UP000016931">
    <property type="component" value="Unassembled WGS sequence"/>
</dbReference>
<evidence type="ECO:0000256" key="17">
    <source>
        <dbReference type="SAM" id="MobiDB-lite"/>
    </source>
</evidence>
<dbReference type="GO" id="GO:0000781">
    <property type="term" value="C:chromosome, telomeric region"/>
    <property type="evidence" value="ECO:0007669"/>
    <property type="project" value="UniProtKB-SubCell"/>
</dbReference>
<dbReference type="SMART" id="SM01342">
    <property type="entry name" value="TAN"/>
    <property type="match status" value="1"/>
</dbReference>
<evidence type="ECO:0000259" key="18">
    <source>
        <dbReference type="PROSITE" id="PS50290"/>
    </source>
</evidence>
<dbReference type="GO" id="GO:0006325">
    <property type="term" value="P:chromatin organization"/>
    <property type="evidence" value="ECO:0007669"/>
    <property type="project" value="UniProtKB-KW"/>
</dbReference>
<dbReference type="SUPFAM" id="SSF56112">
    <property type="entry name" value="Protein kinase-like (PK-like)"/>
    <property type="match status" value="1"/>
</dbReference>
<feature type="domain" description="FATC" evidence="20">
    <location>
        <begin position="2900"/>
        <end position="2932"/>
    </location>
</feature>
<dbReference type="InterPro" id="IPR016024">
    <property type="entry name" value="ARM-type_fold"/>
</dbReference>
<dbReference type="OrthoDB" id="381190at2759"/>
<dbReference type="SMART" id="SM01343">
    <property type="entry name" value="FATC"/>
    <property type="match status" value="1"/>
</dbReference>
<dbReference type="GO" id="GO:0005524">
    <property type="term" value="F:ATP binding"/>
    <property type="evidence" value="ECO:0007669"/>
    <property type="project" value="UniProtKB-KW"/>
</dbReference>
<evidence type="ECO:0000256" key="9">
    <source>
        <dbReference type="ARBA" id="ARBA00022763"/>
    </source>
</evidence>
<name>M3DCM6_SPHMS</name>
<feature type="compositionally biased region" description="Basic and acidic residues" evidence="17">
    <location>
        <begin position="2876"/>
        <end position="2888"/>
    </location>
</feature>
<keyword evidence="9 16" id="KW-0227">DNA damage</keyword>
<keyword evidence="16" id="KW-0779">Telomere</keyword>
<dbReference type="InterPro" id="IPR014009">
    <property type="entry name" value="PIK_FAT"/>
</dbReference>
<dbReference type="PANTHER" id="PTHR37079:SF4">
    <property type="entry name" value="SERINE_THREONINE-PROTEIN KINASE ATM"/>
    <property type="match status" value="1"/>
</dbReference>
<gene>
    <name evidence="21" type="ORF">SEPMUDRAFT_161897</name>
</gene>
<dbReference type="GO" id="GO:0035556">
    <property type="term" value="P:intracellular signal transduction"/>
    <property type="evidence" value="ECO:0007669"/>
    <property type="project" value="UniProtKB-ARBA"/>
</dbReference>
<keyword evidence="12 16" id="KW-0539">Nucleus</keyword>
<evidence type="ECO:0000256" key="3">
    <source>
        <dbReference type="ARBA" id="ARBA00011370"/>
    </source>
</evidence>
<feature type="domain" description="PI3K/PI4K catalytic" evidence="18">
    <location>
        <begin position="2573"/>
        <end position="2892"/>
    </location>
</feature>
<evidence type="ECO:0000256" key="4">
    <source>
        <dbReference type="ARBA" id="ARBA00012513"/>
    </source>
</evidence>
<keyword evidence="11 16" id="KW-0067">ATP-binding</keyword>
<keyword evidence="22" id="KW-1185">Reference proteome</keyword>
<dbReference type="PROSITE" id="PS51189">
    <property type="entry name" value="FAT"/>
    <property type="match status" value="1"/>
</dbReference>
<evidence type="ECO:0000256" key="8">
    <source>
        <dbReference type="ARBA" id="ARBA00022741"/>
    </source>
</evidence>
<dbReference type="PROSITE" id="PS51190">
    <property type="entry name" value="FATC"/>
    <property type="match status" value="1"/>
</dbReference>
<reference evidence="21 22" key="1">
    <citation type="journal article" date="2012" name="PLoS Pathog.">
        <title>Diverse lifestyles and strategies of plant pathogenesis encoded in the genomes of eighteen Dothideomycetes fungi.</title>
        <authorList>
            <person name="Ohm R.A."/>
            <person name="Feau N."/>
            <person name="Henrissat B."/>
            <person name="Schoch C.L."/>
            <person name="Horwitz B.A."/>
            <person name="Barry K.W."/>
            <person name="Condon B.J."/>
            <person name="Copeland A.C."/>
            <person name="Dhillon B."/>
            <person name="Glaser F."/>
            <person name="Hesse C.N."/>
            <person name="Kosti I."/>
            <person name="LaButti K."/>
            <person name="Lindquist E.A."/>
            <person name="Lucas S."/>
            <person name="Salamov A.A."/>
            <person name="Bradshaw R.E."/>
            <person name="Ciuffetti L."/>
            <person name="Hamelin R.C."/>
            <person name="Kema G.H.J."/>
            <person name="Lawrence C."/>
            <person name="Scott J.A."/>
            <person name="Spatafora J.W."/>
            <person name="Turgeon B.G."/>
            <person name="de Wit P.J.G.M."/>
            <person name="Zhong S."/>
            <person name="Goodwin S.B."/>
            <person name="Grigoriev I.V."/>
        </authorList>
    </citation>
    <scope>NUCLEOTIDE SEQUENCE [LARGE SCALE GENOMIC DNA]</scope>
    <source>
        <strain evidence="21 22">SO2202</strain>
    </source>
</reference>
<comment type="function">
    <text evidence="13 16">Serine/threonine protein kinase which activates checkpoint signaling upon genotoxic stresses such as ionizing radiation (IR), ultraviolet light (UV), or DNA replication stalling, thereby acting as a DNA damage sensor. Recognizes the substrate consensus sequence [ST]-Q. Phosphorylates histone H2A to form H2AS128ph (gamma-H2A) at sites of DNA damage, involved in the regulation of DNA damage response mechanism. Required for the control of telomere length and genome stability.</text>
</comment>
<dbReference type="PROSITE" id="PS00916">
    <property type="entry name" value="PI3_4_KINASE_2"/>
    <property type="match status" value="1"/>
</dbReference>
<evidence type="ECO:0000256" key="10">
    <source>
        <dbReference type="ARBA" id="ARBA00022777"/>
    </source>
</evidence>
<keyword evidence="8 16" id="KW-0547">Nucleotide-binding</keyword>
<dbReference type="SMART" id="SM00146">
    <property type="entry name" value="PI3Kc"/>
    <property type="match status" value="1"/>
</dbReference>
<keyword evidence="16" id="KW-0158">Chromosome</keyword>
<dbReference type="InterPro" id="IPR021668">
    <property type="entry name" value="TAN"/>
</dbReference>
<dbReference type="STRING" id="692275.M3DCM6"/>
<comment type="similarity">
    <text evidence="2 16">Belongs to the PI3/PI4-kinase family. ATM subfamily.</text>
</comment>